<sequence length="314" mass="34818">MGLNYYASSPTVVLPPQQPTHYFAGFNPSHHHTLPPSSMSNFRPKYPTPPSLNYLAAPSNATAGRKRSIADVDDPEENSPDGSIMCKMPPKPKTEPIYGPGMTLIYPDEPHMNIAAESQTGTWCEEKHEKLKKVAPPVRPIAMSRKSQRLDYATEVKITSMQASSESIIDDNGNTVDTLMKSLGVGWKNIMTNSALRDAARAYSRVIENHFDLSEPLIMLKSEALSAYLVRAKQYGVQGYWLFDDSLQWGQLIGWSLNRTVQNLMARPGPLVEGDRIESRPRTPPSEASTPPSEDVEMSAPKDITMADDDVMQL</sequence>
<protein>
    <submittedName>
        <fullName evidence="2">Uncharacterized protein</fullName>
    </submittedName>
</protein>
<evidence type="ECO:0000313" key="3">
    <source>
        <dbReference type="Proteomes" id="UP000250266"/>
    </source>
</evidence>
<organism evidence="2 3">
    <name type="scientific">Lepidopterella palustris CBS 459.81</name>
    <dbReference type="NCBI Taxonomy" id="1314670"/>
    <lineage>
        <taxon>Eukaryota</taxon>
        <taxon>Fungi</taxon>
        <taxon>Dikarya</taxon>
        <taxon>Ascomycota</taxon>
        <taxon>Pezizomycotina</taxon>
        <taxon>Dothideomycetes</taxon>
        <taxon>Pleosporomycetidae</taxon>
        <taxon>Mytilinidiales</taxon>
        <taxon>Argynnaceae</taxon>
        <taxon>Lepidopterella</taxon>
    </lineage>
</organism>
<proteinExistence type="predicted"/>
<feature type="region of interest" description="Disordered" evidence="1">
    <location>
        <begin position="270"/>
        <end position="314"/>
    </location>
</feature>
<keyword evidence="3" id="KW-1185">Reference proteome</keyword>
<reference evidence="2 3" key="1">
    <citation type="journal article" date="2016" name="Nat. Commun.">
        <title>Ectomycorrhizal ecology is imprinted in the genome of the dominant symbiotic fungus Cenococcum geophilum.</title>
        <authorList>
            <consortium name="DOE Joint Genome Institute"/>
            <person name="Peter M."/>
            <person name="Kohler A."/>
            <person name="Ohm R.A."/>
            <person name="Kuo A."/>
            <person name="Krutzmann J."/>
            <person name="Morin E."/>
            <person name="Arend M."/>
            <person name="Barry K.W."/>
            <person name="Binder M."/>
            <person name="Choi C."/>
            <person name="Clum A."/>
            <person name="Copeland A."/>
            <person name="Grisel N."/>
            <person name="Haridas S."/>
            <person name="Kipfer T."/>
            <person name="LaButti K."/>
            <person name="Lindquist E."/>
            <person name="Lipzen A."/>
            <person name="Maire R."/>
            <person name="Meier B."/>
            <person name="Mihaltcheva S."/>
            <person name="Molinier V."/>
            <person name="Murat C."/>
            <person name="Poggeler S."/>
            <person name="Quandt C.A."/>
            <person name="Sperisen C."/>
            <person name="Tritt A."/>
            <person name="Tisserant E."/>
            <person name="Crous P.W."/>
            <person name="Henrissat B."/>
            <person name="Nehls U."/>
            <person name="Egli S."/>
            <person name="Spatafora J.W."/>
            <person name="Grigoriev I.V."/>
            <person name="Martin F.M."/>
        </authorList>
    </citation>
    <scope>NUCLEOTIDE SEQUENCE [LARGE SCALE GENOMIC DNA]</scope>
    <source>
        <strain evidence="2 3">CBS 459.81</strain>
    </source>
</reference>
<dbReference type="EMBL" id="KV745241">
    <property type="protein sequence ID" value="OCK76120.1"/>
    <property type="molecule type" value="Genomic_DNA"/>
</dbReference>
<dbReference type="AlphaFoldDB" id="A0A8E2E2F4"/>
<feature type="region of interest" description="Disordered" evidence="1">
    <location>
        <begin position="57"/>
        <end position="92"/>
    </location>
</feature>
<gene>
    <name evidence="2" type="ORF">K432DRAFT_385686</name>
</gene>
<evidence type="ECO:0000256" key="1">
    <source>
        <dbReference type="SAM" id="MobiDB-lite"/>
    </source>
</evidence>
<dbReference type="OrthoDB" id="5359669at2759"/>
<dbReference type="Proteomes" id="UP000250266">
    <property type="component" value="Unassembled WGS sequence"/>
</dbReference>
<accession>A0A8E2E2F4</accession>
<name>A0A8E2E2F4_9PEZI</name>
<evidence type="ECO:0000313" key="2">
    <source>
        <dbReference type="EMBL" id="OCK76120.1"/>
    </source>
</evidence>